<dbReference type="PANTHER" id="PTHR33121:SF71">
    <property type="entry name" value="OXYGEN SENSOR PROTEIN DOSP"/>
    <property type="match status" value="1"/>
</dbReference>
<dbReference type="CDD" id="cd01948">
    <property type="entry name" value="EAL"/>
    <property type="match status" value="1"/>
</dbReference>
<dbReference type="Pfam" id="PF00563">
    <property type="entry name" value="EAL"/>
    <property type="match status" value="1"/>
</dbReference>
<dbReference type="NCBIfam" id="TIGR00254">
    <property type="entry name" value="GGDEF"/>
    <property type="match status" value="1"/>
</dbReference>
<dbReference type="PROSITE" id="PS50883">
    <property type="entry name" value="EAL"/>
    <property type="match status" value="1"/>
</dbReference>
<dbReference type="InterPro" id="IPR001633">
    <property type="entry name" value="EAL_dom"/>
</dbReference>
<feature type="domain" description="GGDEF" evidence="3">
    <location>
        <begin position="252"/>
        <end position="385"/>
    </location>
</feature>
<dbReference type="InterPro" id="IPR043128">
    <property type="entry name" value="Rev_trsase/Diguanyl_cyclase"/>
</dbReference>
<sequence length="665" mass="73128">MRSRLSVRSFFAPRSAELARSQFEAFSRQIPLLYFILSVNTASLAFTHRHVAPRLLAVYLPCLLCALCMVRIISWRRRQRRLTDPEITQRLRASIFMTFFIGSGFTIWSLSLFPYGDAYVRGHVAFYMAFTVIGCIFCLMHLRAAALLLTALVIVPFTAFFAMSGNPVLIAIAVNVLLVSLAMVTILLIYYRDFNSLIESKKSLVDKRDEMQRLSDENFKLANLDSLTLLPNRRRFFADIETLLASSALSGHSFAVGVLDLDGFKQINDLYGHGVGDAVLTETGKRLTGLARPDVAFARLGGDEFGMIIPCARDREGLLQLAEAICHSLALPYIRPKATVRLSGSLGLAIYPDAGSHAEQLLERADYALYFAKQHRRGGTVVFSAEHATQLRKVALVEQELRQADLDSEMSLAFQPIVDTTQRRIVAFEALARWHNPTLGMVDPATFIDIAERCGLINLLTEVLLRKALAFARACPPDIRIAFNLSTLDITSKGALARIIGITQTSGVAPHRIDFEVTETAIINDFDQAREALYALKALGVQISLDDFGTGFSSLSRVHQLPLDKIKIDRSFVTNIEAGQHGRAIVRSIANLCVNLNVACVVEGVETQAQLGILRSLGCDLMQGYFFQRPVSADQALGLLENGIAAFAPAPAESAPAAAESDALA</sequence>
<dbReference type="EMBL" id="JAPMXC010000001">
    <property type="protein sequence ID" value="MCY0386558.1"/>
    <property type="molecule type" value="Genomic_DNA"/>
</dbReference>
<feature type="transmembrane region" description="Helical" evidence="1">
    <location>
        <begin position="30"/>
        <end position="48"/>
    </location>
</feature>
<dbReference type="SUPFAM" id="SSF141868">
    <property type="entry name" value="EAL domain-like"/>
    <property type="match status" value="1"/>
</dbReference>
<dbReference type="InterPro" id="IPR029787">
    <property type="entry name" value="Nucleotide_cyclase"/>
</dbReference>
<feature type="transmembrane region" description="Helical" evidence="1">
    <location>
        <begin position="169"/>
        <end position="191"/>
    </location>
</feature>
<evidence type="ECO:0000313" key="4">
    <source>
        <dbReference type="EMBL" id="MCY0386558.1"/>
    </source>
</evidence>
<gene>
    <name evidence="4" type="ORF">OVY01_04760</name>
</gene>
<protein>
    <submittedName>
        <fullName evidence="4">EAL domain-containing protein</fullName>
    </submittedName>
</protein>
<dbReference type="PANTHER" id="PTHR33121">
    <property type="entry name" value="CYCLIC DI-GMP PHOSPHODIESTERASE PDEF"/>
    <property type="match status" value="1"/>
</dbReference>
<keyword evidence="1" id="KW-1133">Transmembrane helix</keyword>
<dbReference type="CDD" id="cd01949">
    <property type="entry name" value="GGDEF"/>
    <property type="match status" value="1"/>
</dbReference>
<proteinExistence type="predicted"/>
<keyword evidence="1" id="KW-0812">Transmembrane</keyword>
<reference evidence="4" key="1">
    <citation type="submission" date="2022-11" db="EMBL/GenBank/DDBJ databases">
        <title>Robbsia betulipollinis sp. nov., isolated from pollen of birch (Betula pendula).</title>
        <authorList>
            <person name="Shi H."/>
            <person name="Ambika Manirajan B."/>
            <person name="Ratering S."/>
            <person name="Geissler-Plaum R."/>
            <person name="Schnell S."/>
        </authorList>
    </citation>
    <scope>NUCLEOTIDE SEQUENCE</scope>
    <source>
        <strain evidence="4">Bb-Pol-6</strain>
    </source>
</reference>
<dbReference type="PROSITE" id="PS50887">
    <property type="entry name" value="GGDEF"/>
    <property type="match status" value="1"/>
</dbReference>
<dbReference type="RefSeq" id="WP_267846040.1">
    <property type="nucleotide sequence ID" value="NZ_JAPMXC010000001.1"/>
</dbReference>
<dbReference type="Pfam" id="PF00990">
    <property type="entry name" value="GGDEF"/>
    <property type="match status" value="1"/>
</dbReference>
<dbReference type="SMART" id="SM00267">
    <property type="entry name" value="GGDEF"/>
    <property type="match status" value="1"/>
</dbReference>
<name>A0ABT3ZJ58_9BURK</name>
<evidence type="ECO:0000313" key="5">
    <source>
        <dbReference type="Proteomes" id="UP001082899"/>
    </source>
</evidence>
<dbReference type="Gene3D" id="3.30.70.270">
    <property type="match status" value="1"/>
</dbReference>
<feature type="transmembrane region" description="Helical" evidence="1">
    <location>
        <begin position="119"/>
        <end position="139"/>
    </location>
</feature>
<dbReference type="SMART" id="SM00052">
    <property type="entry name" value="EAL"/>
    <property type="match status" value="1"/>
</dbReference>
<evidence type="ECO:0000259" key="3">
    <source>
        <dbReference type="PROSITE" id="PS50887"/>
    </source>
</evidence>
<evidence type="ECO:0000259" key="2">
    <source>
        <dbReference type="PROSITE" id="PS50883"/>
    </source>
</evidence>
<accession>A0ABT3ZJ58</accession>
<dbReference type="InterPro" id="IPR035919">
    <property type="entry name" value="EAL_sf"/>
</dbReference>
<dbReference type="SUPFAM" id="SSF55073">
    <property type="entry name" value="Nucleotide cyclase"/>
    <property type="match status" value="1"/>
</dbReference>
<organism evidence="4 5">
    <name type="scientific">Robbsia betulipollinis</name>
    <dbReference type="NCBI Taxonomy" id="2981849"/>
    <lineage>
        <taxon>Bacteria</taxon>
        <taxon>Pseudomonadati</taxon>
        <taxon>Pseudomonadota</taxon>
        <taxon>Betaproteobacteria</taxon>
        <taxon>Burkholderiales</taxon>
        <taxon>Burkholderiaceae</taxon>
        <taxon>Robbsia</taxon>
    </lineage>
</organism>
<dbReference type="Proteomes" id="UP001082899">
    <property type="component" value="Unassembled WGS sequence"/>
</dbReference>
<feature type="domain" description="EAL" evidence="2">
    <location>
        <begin position="394"/>
        <end position="644"/>
    </location>
</feature>
<feature type="transmembrane region" description="Helical" evidence="1">
    <location>
        <begin position="54"/>
        <end position="73"/>
    </location>
</feature>
<keyword evidence="5" id="KW-1185">Reference proteome</keyword>
<dbReference type="InterPro" id="IPR000160">
    <property type="entry name" value="GGDEF_dom"/>
</dbReference>
<dbReference type="Gene3D" id="3.20.20.450">
    <property type="entry name" value="EAL domain"/>
    <property type="match status" value="1"/>
</dbReference>
<feature type="transmembrane region" description="Helical" evidence="1">
    <location>
        <begin position="93"/>
        <end position="113"/>
    </location>
</feature>
<comment type="caution">
    <text evidence="4">The sequence shown here is derived from an EMBL/GenBank/DDBJ whole genome shotgun (WGS) entry which is preliminary data.</text>
</comment>
<keyword evidence="1" id="KW-0472">Membrane</keyword>
<evidence type="ECO:0000256" key="1">
    <source>
        <dbReference type="SAM" id="Phobius"/>
    </source>
</evidence>
<dbReference type="InterPro" id="IPR050706">
    <property type="entry name" value="Cyclic-di-GMP_PDE-like"/>
</dbReference>